<evidence type="ECO:0008006" key="3">
    <source>
        <dbReference type="Google" id="ProtNLM"/>
    </source>
</evidence>
<evidence type="ECO:0000313" key="1">
    <source>
        <dbReference type="EMBL" id="GAA5137393.1"/>
    </source>
</evidence>
<reference evidence="2" key="1">
    <citation type="journal article" date="2019" name="Int. J. Syst. Evol. Microbiol.">
        <title>The Global Catalogue of Microorganisms (GCM) 10K type strain sequencing project: providing services to taxonomists for standard genome sequencing and annotation.</title>
        <authorList>
            <consortium name="The Broad Institute Genomics Platform"/>
            <consortium name="The Broad Institute Genome Sequencing Center for Infectious Disease"/>
            <person name="Wu L."/>
            <person name="Ma J."/>
        </authorList>
    </citation>
    <scope>NUCLEOTIDE SEQUENCE [LARGE SCALE GENOMIC DNA]</scope>
    <source>
        <strain evidence="2">JCM 18053</strain>
    </source>
</reference>
<protein>
    <recommendedName>
        <fullName evidence="3">Virion structural protein</fullName>
    </recommendedName>
</protein>
<proteinExistence type="predicted"/>
<organism evidence="1 2">
    <name type="scientific">Prosthecobacter algae</name>
    <dbReference type="NCBI Taxonomy" id="1144682"/>
    <lineage>
        <taxon>Bacteria</taxon>
        <taxon>Pseudomonadati</taxon>
        <taxon>Verrucomicrobiota</taxon>
        <taxon>Verrucomicrobiia</taxon>
        <taxon>Verrucomicrobiales</taxon>
        <taxon>Verrucomicrobiaceae</taxon>
        <taxon>Prosthecobacter</taxon>
    </lineage>
</organism>
<name>A0ABP9NZF7_9BACT</name>
<comment type="caution">
    <text evidence="1">The sequence shown here is derived from an EMBL/GenBank/DDBJ whole genome shotgun (WGS) entry which is preliminary data.</text>
</comment>
<dbReference type="RefSeq" id="WP_345735661.1">
    <property type="nucleotide sequence ID" value="NZ_BAABIA010000003.1"/>
</dbReference>
<accession>A0ABP9NZF7</accession>
<sequence>MGITSSTILRKAGRITYDGGVFYSGDAAINVRLNETRFAIKADMFAKIQERPQDRIYEIKCPLVGEWEHLALLWPHGSTAIGASIFSNETLKINTRDGEVYTFSNVAVTTSPTIRAIVGQTLIGEVTFTAILKDGADPGDSDAYVTIGSESYGSDAFSVAAIKTPIWANAWGASPFDAFKTSGGITLDFPLTFEPVKVDGLGTVNMTLVEKAATAKGTPVGVTMAQVLTAINANTAMGSAPTQNDLIITGTGVHLQLYNAMLRDPQFNWHSKTDLIGELTWMACQDFTTNVADPLYYIGTEAPA</sequence>
<dbReference type="EMBL" id="BAABIA010000003">
    <property type="protein sequence ID" value="GAA5137393.1"/>
    <property type="molecule type" value="Genomic_DNA"/>
</dbReference>
<gene>
    <name evidence="1" type="ORF">GCM10023213_14000</name>
</gene>
<evidence type="ECO:0000313" key="2">
    <source>
        <dbReference type="Proteomes" id="UP001499852"/>
    </source>
</evidence>
<keyword evidence="2" id="KW-1185">Reference proteome</keyword>
<dbReference type="Proteomes" id="UP001499852">
    <property type="component" value="Unassembled WGS sequence"/>
</dbReference>